<keyword evidence="2" id="KW-1185">Reference proteome</keyword>
<organism evidence="1 2">
    <name type="scientific">Cinchona calisaya</name>
    <dbReference type="NCBI Taxonomy" id="153742"/>
    <lineage>
        <taxon>Eukaryota</taxon>
        <taxon>Viridiplantae</taxon>
        <taxon>Streptophyta</taxon>
        <taxon>Embryophyta</taxon>
        <taxon>Tracheophyta</taxon>
        <taxon>Spermatophyta</taxon>
        <taxon>Magnoliopsida</taxon>
        <taxon>eudicotyledons</taxon>
        <taxon>Gunneridae</taxon>
        <taxon>Pentapetalae</taxon>
        <taxon>asterids</taxon>
        <taxon>lamiids</taxon>
        <taxon>Gentianales</taxon>
        <taxon>Rubiaceae</taxon>
        <taxon>Cinchonoideae</taxon>
        <taxon>Cinchoneae</taxon>
        <taxon>Cinchona</taxon>
    </lineage>
</organism>
<comment type="caution">
    <text evidence="1">The sequence shown here is derived from an EMBL/GenBank/DDBJ whole genome shotgun (WGS) entry which is preliminary data.</text>
</comment>
<dbReference type="Proteomes" id="UP001630127">
    <property type="component" value="Unassembled WGS sequence"/>
</dbReference>
<dbReference type="EMBL" id="JBJUIK010000001">
    <property type="protein sequence ID" value="KAL3538400.1"/>
    <property type="molecule type" value="Genomic_DNA"/>
</dbReference>
<name>A0ABD3B4W1_9GENT</name>
<dbReference type="PANTHER" id="PTHR10775:SF185">
    <property type="entry name" value="OS08G0208400 PROTEIN"/>
    <property type="match status" value="1"/>
</dbReference>
<proteinExistence type="predicted"/>
<sequence>MHILKNTCESLLGTLLNIPGKIKDTDKAREDLRDMGIRLELHLQVDCGRTIKPSALYVMSSNERKGFCEFLRSIKFPDGYAANISKCVKEGKIMGLKTHDYHVLL</sequence>
<gene>
    <name evidence="1" type="ORF">ACH5RR_001766</name>
</gene>
<dbReference type="PANTHER" id="PTHR10775">
    <property type="entry name" value="OS08G0208400 PROTEIN"/>
    <property type="match status" value="1"/>
</dbReference>
<reference evidence="1 2" key="1">
    <citation type="submission" date="2024-11" db="EMBL/GenBank/DDBJ databases">
        <title>A near-complete genome assembly of Cinchona calisaya.</title>
        <authorList>
            <person name="Lian D.C."/>
            <person name="Zhao X.W."/>
            <person name="Wei L."/>
        </authorList>
    </citation>
    <scope>NUCLEOTIDE SEQUENCE [LARGE SCALE GENOMIC DNA]</scope>
    <source>
        <tissue evidence="1">Nenye</tissue>
    </source>
</reference>
<dbReference type="AlphaFoldDB" id="A0ABD3B4W1"/>
<evidence type="ECO:0000313" key="1">
    <source>
        <dbReference type="EMBL" id="KAL3538400.1"/>
    </source>
</evidence>
<protein>
    <submittedName>
        <fullName evidence="1">Uncharacterized protein</fullName>
    </submittedName>
</protein>
<evidence type="ECO:0000313" key="2">
    <source>
        <dbReference type="Proteomes" id="UP001630127"/>
    </source>
</evidence>
<accession>A0ABD3B4W1</accession>